<name>A0A426D3H6_9LACO</name>
<dbReference type="Proteomes" id="UP000283633">
    <property type="component" value="Unassembled WGS sequence"/>
</dbReference>
<keyword evidence="2" id="KW-1185">Reference proteome</keyword>
<proteinExistence type="predicted"/>
<gene>
    <name evidence="1" type="ORF">D1831_14390</name>
</gene>
<evidence type="ECO:0000313" key="2">
    <source>
        <dbReference type="Proteomes" id="UP000283633"/>
    </source>
</evidence>
<evidence type="ECO:0000313" key="1">
    <source>
        <dbReference type="EMBL" id="RRK09151.1"/>
    </source>
</evidence>
<feature type="non-terminal residue" evidence="1">
    <location>
        <position position="1"/>
    </location>
</feature>
<organism evidence="1 2">
    <name type="scientific">Lactiplantibacillus garii</name>
    <dbReference type="NCBI Taxonomy" id="2306423"/>
    <lineage>
        <taxon>Bacteria</taxon>
        <taxon>Bacillati</taxon>
        <taxon>Bacillota</taxon>
        <taxon>Bacilli</taxon>
        <taxon>Lactobacillales</taxon>
        <taxon>Lactobacillaceae</taxon>
        <taxon>Lactiplantibacillus</taxon>
    </lineage>
</organism>
<sequence length="63" mass="7289">YSNLTKGVFGYHTWKNSMELSNSTANQEIYKARYIGYFINTDDGGNYLLTKAQNKKQKVIFSK</sequence>
<dbReference type="EMBL" id="QWZQ01000126">
    <property type="protein sequence ID" value="RRK09151.1"/>
    <property type="molecule type" value="Genomic_DNA"/>
</dbReference>
<protein>
    <submittedName>
        <fullName evidence="1">Uncharacterized protein</fullName>
    </submittedName>
</protein>
<reference evidence="1 2" key="1">
    <citation type="submission" date="2018-08" db="EMBL/GenBank/DDBJ databases">
        <title>Genome Lactobacillus garii FI11369.</title>
        <authorList>
            <person name="Diaz M."/>
            <person name="Narbad A."/>
        </authorList>
    </citation>
    <scope>NUCLEOTIDE SEQUENCE [LARGE SCALE GENOMIC DNA]</scope>
    <source>
        <strain evidence="1 2">FI11369</strain>
    </source>
</reference>
<accession>A0A426D3H6</accession>
<comment type="caution">
    <text evidence="1">The sequence shown here is derived from an EMBL/GenBank/DDBJ whole genome shotgun (WGS) entry which is preliminary data.</text>
</comment>
<dbReference type="RefSeq" id="WP_225422915.1">
    <property type="nucleotide sequence ID" value="NZ_QWZQ01000126.1"/>
</dbReference>
<dbReference type="AlphaFoldDB" id="A0A426D3H6"/>